<protein>
    <submittedName>
        <fullName evidence="1">Uncharacterized protein</fullName>
    </submittedName>
</protein>
<name>A0A9D3UFZ6_9ROSI</name>
<proteinExistence type="predicted"/>
<comment type="caution">
    <text evidence="1">The sequence shown here is derived from an EMBL/GenBank/DDBJ whole genome shotgun (WGS) entry which is preliminary data.</text>
</comment>
<reference evidence="1 2" key="1">
    <citation type="journal article" date="2021" name="Plant Biotechnol. J.">
        <title>Multi-omics assisted identification of the key and species-specific regulatory components of drought-tolerant mechanisms in Gossypium stocksii.</title>
        <authorList>
            <person name="Yu D."/>
            <person name="Ke L."/>
            <person name="Zhang D."/>
            <person name="Wu Y."/>
            <person name="Sun Y."/>
            <person name="Mei J."/>
            <person name="Sun J."/>
            <person name="Sun Y."/>
        </authorList>
    </citation>
    <scope>NUCLEOTIDE SEQUENCE [LARGE SCALE GENOMIC DNA]</scope>
    <source>
        <strain evidence="2">cv. E1</strain>
        <tissue evidence="1">Leaf</tissue>
    </source>
</reference>
<sequence>MNTQQKLSTPVKDHMITLMGYVIEVMDNEANLDKNTQIEMVFESLFKVFASFQATFNVGNKNLTLYNS</sequence>
<gene>
    <name evidence="1" type="ORF">J1N35_041530</name>
</gene>
<evidence type="ECO:0000313" key="2">
    <source>
        <dbReference type="Proteomes" id="UP000828251"/>
    </source>
</evidence>
<dbReference type="OrthoDB" id="1734886at2759"/>
<keyword evidence="2" id="KW-1185">Reference proteome</keyword>
<dbReference type="Proteomes" id="UP000828251">
    <property type="component" value="Unassembled WGS sequence"/>
</dbReference>
<dbReference type="EMBL" id="JAIQCV010000012">
    <property type="protein sequence ID" value="KAH1039787.1"/>
    <property type="molecule type" value="Genomic_DNA"/>
</dbReference>
<organism evidence="1 2">
    <name type="scientific">Gossypium stocksii</name>
    <dbReference type="NCBI Taxonomy" id="47602"/>
    <lineage>
        <taxon>Eukaryota</taxon>
        <taxon>Viridiplantae</taxon>
        <taxon>Streptophyta</taxon>
        <taxon>Embryophyta</taxon>
        <taxon>Tracheophyta</taxon>
        <taxon>Spermatophyta</taxon>
        <taxon>Magnoliopsida</taxon>
        <taxon>eudicotyledons</taxon>
        <taxon>Gunneridae</taxon>
        <taxon>Pentapetalae</taxon>
        <taxon>rosids</taxon>
        <taxon>malvids</taxon>
        <taxon>Malvales</taxon>
        <taxon>Malvaceae</taxon>
        <taxon>Malvoideae</taxon>
        <taxon>Gossypium</taxon>
    </lineage>
</organism>
<dbReference type="AlphaFoldDB" id="A0A9D3UFZ6"/>
<accession>A0A9D3UFZ6</accession>
<evidence type="ECO:0000313" key="1">
    <source>
        <dbReference type="EMBL" id="KAH1039787.1"/>
    </source>
</evidence>